<dbReference type="EMBL" id="VBPB01000009">
    <property type="protein sequence ID" value="TMQ74158.1"/>
    <property type="molecule type" value="Genomic_DNA"/>
</dbReference>
<evidence type="ECO:0000313" key="3">
    <source>
        <dbReference type="Proteomes" id="UP000319771"/>
    </source>
</evidence>
<comment type="caution">
    <text evidence="2">The sequence shown here is derived from an EMBL/GenBank/DDBJ whole genome shotgun (WGS) entry which is preliminary data.</text>
</comment>
<organism evidence="2 3">
    <name type="scientific">Eiseniibacteriota bacterium</name>
    <dbReference type="NCBI Taxonomy" id="2212470"/>
    <lineage>
        <taxon>Bacteria</taxon>
        <taxon>Candidatus Eiseniibacteriota</taxon>
    </lineage>
</organism>
<dbReference type="Proteomes" id="UP000319771">
    <property type="component" value="Unassembled WGS sequence"/>
</dbReference>
<protein>
    <submittedName>
        <fullName evidence="2">CcmD family protein</fullName>
    </submittedName>
</protein>
<dbReference type="NCBIfam" id="TIGR04391">
    <property type="entry name" value="CcmD_alt_fam"/>
    <property type="match status" value="1"/>
</dbReference>
<evidence type="ECO:0000313" key="2">
    <source>
        <dbReference type="EMBL" id="TMQ74158.1"/>
    </source>
</evidence>
<proteinExistence type="predicted"/>
<keyword evidence="1" id="KW-0472">Membrane</keyword>
<gene>
    <name evidence="2" type="ORF">E6K81_00960</name>
</gene>
<keyword evidence="1" id="KW-1133">Transmembrane helix</keyword>
<dbReference type="AlphaFoldDB" id="A0A538UE28"/>
<keyword evidence="1" id="KW-0812">Transmembrane</keyword>
<name>A0A538UE28_UNCEI</name>
<evidence type="ECO:0000256" key="1">
    <source>
        <dbReference type="SAM" id="Phobius"/>
    </source>
</evidence>
<feature type="transmembrane region" description="Helical" evidence="1">
    <location>
        <begin position="6"/>
        <end position="25"/>
    </location>
</feature>
<accession>A0A538UE28</accession>
<sequence>MTGNAVVLGVSMLVWVLLFVYLMRLDRRVKELEKR</sequence>
<reference evidence="2 3" key="1">
    <citation type="journal article" date="2019" name="Nat. Microbiol.">
        <title>Mediterranean grassland soil C-N compound turnover is dependent on rainfall and depth, and is mediated by genomically divergent microorganisms.</title>
        <authorList>
            <person name="Diamond S."/>
            <person name="Andeer P.F."/>
            <person name="Li Z."/>
            <person name="Crits-Christoph A."/>
            <person name="Burstein D."/>
            <person name="Anantharaman K."/>
            <person name="Lane K.R."/>
            <person name="Thomas B.C."/>
            <person name="Pan C."/>
            <person name="Northen T.R."/>
            <person name="Banfield J.F."/>
        </authorList>
    </citation>
    <scope>NUCLEOTIDE SEQUENCE [LARGE SCALE GENOMIC DNA]</scope>
    <source>
        <strain evidence="2">WS_11</strain>
    </source>
</reference>
<dbReference type="InterPro" id="IPR030888">
    <property type="entry name" value="Put_ccm"/>
</dbReference>